<dbReference type="WBParaSite" id="nRc.2.0.1.t45517-RA">
    <property type="protein sequence ID" value="nRc.2.0.1.t45517-RA"/>
    <property type="gene ID" value="nRc.2.0.1.g45517"/>
</dbReference>
<protein>
    <submittedName>
        <fullName evidence="3">Uncharacterized protein</fullName>
    </submittedName>
</protein>
<evidence type="ECO:0000313" key="3">
    <source>
        <dbReference type="WBParaSite" id="nRc.2.0.1.t45517-RA"/>
    </source>
</evidence>
<feature type="region of interest" description="Disordered" evidence="1">
    <location>
        <begin position="1"/>
        <end position="42"/>
    </location>
</feature>
<dbReference type="Proteomes" id="UP000887565">
    <property type="component" value="Unplaced"/>
</dbReference>
<accession>A0A915L4T5</accession>
<organism evidence="2 3">
    <name type="scientific">Romanomermis culicivorax</name>
    <name type="common">Nematode worm</name>
    <dbReference type="NCBI Taxonomy" id="13658"/>
    <lineage>
        <taxon>Eukaryota</taxon>
        <taxon>Metazoa</taxon>
        <taxon>Ecdysozoa</taxon>
        <taxon>Nematoda</taxon>
        <taxon>Enoplea</taxon>
        <taxon>Dorylaimia</taxon>
        <taxon>Mermithida</taxon>
        <taxon>Mermithoidea</taxon>
        <taxon>Mermithidae</taxon>
        <taxon>Romanomermis</taxon>
    </lineage>
</organism>
<evidence type="ECO:0000256" key="1">
    <source>
        <dbReference type="SAM" id="MobiDB-lite"/>
    </source>
</evidence>
<keyword evidence="2" id="KW-1185">Reference proteome</keyword>
<feature type="compositionally biased region" description="Polar residues" evidence="1">
    <location>
        <begin position="24"/>
        <end position="38"/>
    </location>
</feature>
<proteinExistence type="predicted"/>
<sequence length="121" mass="13392">MDRLTAHVPRLTAQQRAPPPRNLMPSTMPSMRVQNAGNHPSGAHLQMCSYHRHCTHNDPSCQAQHPHSTGPSNTTANSASRCYFCQRRVHPTDGCDRPCPHCQKIRVHRATACPNGTPTLP</sequence>
<name>A0A915L4T5_ROMCU</name>
<evidence type="ECO:0000313" key="2">
    <source>
        <dbReference type="Proteomes" id="UP000887565"/>
    </source>
</evidence>
<dbReference type="AlphaFoldDB" id="A0A915L4T5"/>
<reference evidence="3" key="1">
    <citation type="submission" date="2022-11" db="UniProtKB">
        <authorList>
            <consortium name="WormBaseParasite"/>
        </authorList>
    </citation>
    <scope>IDENTIFICATION</scope>
</reference>